<proteinExistence type="predicted"/>
<keyword evidence="1" id="KW-1133">Transmembrane helix</keyword>
<feature type="transmembrane region" description="Helical" evidence="1">
    <location>
        <begin position="257"/>
        <end position="282"/>
    </location>
</feature>
<sequence>MLGFRLTVYSAQVSALPMAASCDNNETITRTDACMTNSIASPITSPISNLGSLEHVVSETFSPLDGLVPKENVYASIGLDDQPFVTVGSPVDNNAEVPSLDTSSSLISNVVSTGGLGPIVNVPFVDVPIALISSDELKSQLASKFIFSHVDHSDWLDGSCSSPCMYAGEVLDEPEDVFHEYSLNVSCSAKKFIFHDVVLPNVLDGNKKRNNWCCWSMSFVVRVSSLIFVFCWLLYFSEVNFNFLVRSMMMRPSAHPLNDLGLMATLVVPFLLLIGGLCLMWDDVWYVLVSSNGCPCLASDWLYECSCHFLRPAVV</sequence>
<dbReference type="Proteomes" id="UP001552299">
    <property type="component" value="Unassembled WGS sequence"/>
</dbReference>
<gene>
    <name evidence="2" type="ORF">M5K25_019454</name>
</gene>
<evidence type="ECO:0000313" key="3">
    <source>
        <dbReference type="Proteomes" id="UP001552299"/>
    </source>
</evidence>
<comment type="caution">
    <text evidence="2">The sequence shown here is derived from an EMBL/GenBank/DDBJ whole genome shotgun (WGS) entry which is preliminary data.</text>
</comment>
<name>A0ABD0ULT1_DENTH</name>
<feature type="transmembrane region" description="Helical" evidence="1">
    <location>
        <begin position="215"/>
        <end position="236"/>
    </location>
</feature>
<accession>A0ABD0ULT1</accession>
<dbReference type="EMBL" id="JANQDX010000015">
    <property type="protein sequence ID" value="KAL0911321.1"/>
    <property type="molecule type" value="Genomic_DNA"/>
</dbReference>
<keyword evidence="1" id="KW-0812">Transmembrane</keyword>
<protein>
    <recommendedName>
        <fullName evidence="4">Transmembrane protein</fullName>
    </recommendedName>
</protein>
<evidence type="ECO:0000313" key="2">
    <source>
        <dbReference type="EMBL" id="KAL0911321.1"/>
    </source>
</evidence>
<keyword evidence="1" id="KW-0472">Membrane</keyword>
<dbReference type="AlphaFoldDB" id="A0ABD0ULT1"/>
<dbReference type="PROSITE" id="PS51257">
    <property type="entry name" value="PROKAR_LIPOPROTEIN"/>
    <property type="match status" value="1"/>
</dbReference>
<evidence type="ECO:0000256" key="1">
    <source>
        <dbReference type="SAM" id="Phobius"/>
    </source>
</evidence>
<keyword evidence="3" id="KW-1185">Reference proteome</keyword>
<reference evidence="2 3" key="1">
    <citation type="journal article" date="2024" name="Plant Biotechnol. J.">
        <title>Dendrobium thyrsiflorum genome and its molecular insights into genes involved in important horticultural traits.</title>
        <authorList>
            <person name="Chen B."/>
            <person name="Wang J.Y."/>
            <person name="Zheng P.J."/>
            <person name="Li K.L."/>
            <person name="Liang Y.M."/>
            <person name="Chen X.F."/>
            <person name="Zhang C."/>
            <person name="Zhao X."/>
            <person name="He X."/>
            <person name="Zhang G.Q."/>
            <person name="Liu Z.J."/>
            <person name="Xu Q."/>
        </authorList>
    </citation>
    <scope>NUCLEOTIDE SEQUENCE [LARGE SCALE GENOMIC DNA]</scope>
    <source>
        <strain evidence="2">GZMU011</strain>
    </source>
</reference>
<evidence type="ECO:0008006" key="4">
    <source>
        <dbReference type="Google" id="ProtNLM"/>
    </source>
</evidence>
<organism evidence="2 3">
    <name type="scientific">Dendrobium thyrsiflorum</name>
    <name type="common">Pinecone-like raceme dendrobium</name>
    <name type="synonym">Orchid</name>
    <dbReference type="NCBI Taxonomy" id="117978"/>
    <lineage>
        <taxon>Eukaryota</taxon>
        <taxon>Viridiplantae</taxon>
        <taxon>Streptophyta</taxon>
        <taxon>Embryophyta</taxon>
        <taxon>Tracheophyta</taxon>
        <taxon>Spermatophyta</taxon>
        <taxon>Magnoliopsida</taxon>
        <taxon>Liliopsida</taxon>
        <taxon>Asparagales</taxon>
        <taxon>Orchidaceae</taxon>
        <taxon>Epidendroideae</taxon>
        <taxon>Malaxideae</taxon>
        <taxon>Dendrobiinae</taxon>
        <taxon>Dendrobium</taxon>
    </lineage>
</organism>